<organism evidence="2 3">
    <name type="scientific">Portunus trituberculatus</name>
    <name type="common">Swimming crab</name>
    <name type="synonym">Neptunus trituberculatus</name>
    <dbReference type="NCBI Taxonomy" id="210409"/>
    <lineage>
        <taxon>Eukaryota</taxon>
        <taxon>Metazoa</taxon>
        <taxon>Ecdysozoa</taxon>
        <taxon>Arthropoda</taxon>
        <taxon>Crustacea</taxon>
        <taxon>Multicrustacea</taxon>
        <taxon>Malacostraca</taxon>
        <taxon>Eumalacostraca</taxon>
        <taxon>Eucarida</taxon>
        <taxon>Decapoda</taxon>
        <taxon>Pleocyemata</taxon>
        <taxon>Brachyura</taxon>
        <taxon>Eubrachyura</taxon>
        <taxon>Portunoidea</taxon>
        <taxon>Portunidae</taxon>
        <taxon>Portuninae</taxon>
        <taxon>Portunus</taxon>
    </lineage>
</organism>
<dbReference type="AlphaFoldDB" id="A0A5B7JYD5"/>
<evidence type="ECO:0000313" key="3">
    <source>
        <dbReference type="Proteomes" id="UP000324222"/>
    </source>
</evidence>
<feature type="region of interest" description="Disordered" evidence="1">
    <location>
        <begin position="1"/>
        <end position="56"/>
    </location>
</feature>
<name>A0A5B7JYD5_PORTR</name>
<protein>
    <submittedName>
        <fullName evidence="2">Uncharacterized protein</fullName>
    </submittedName>
</protein>
<evidence type="ECO:0000256" key="1">
    <source>
        <dbReference type="SAM" id="MobiDB-lite"/>
    </source>
</evidence>
<sequence>MPNEPHLAVPQSSSALPDSHTRQVNRPNIPQVAVEPRGGAGGGPRNAQAATAKSREPGLRIHQSLISFASLHSSKYLVRLAV</sequence>
<comment type="caution">
    <text evidence="2">The sequence shown here is derived from an EMBL/GenBank/DDBJ whole genome shotgun (WGS) entry which is preliminary data.</text>
</comment>
<dbReference type="Proteomes" id="UP000324222">
    <property type="component" value="Unassembled WGS sequence"/>
</dbReference>
<keyword evidence="3" id="KW-1185">Reference proteome</keyword>
<gene>
    <name evidence="2" type="ORF">E2C01_094998</name>
</gene>
<accession>A0A5B7JYD5</accession>
<reference evidence="2 3" key="1">
    <citation type="submission" date="2019-05" db="EMBL/GenBank/DDBJ databases">
        <title>Another draft genome of Portunus trituberculatus and its Hox gene families provides insights of decapod evolution.</title>
        <authorList>
            <person name="Jeong J.-H."/>
            <person name="Song I."/>
            <person name="Kim S."/>
            <person name="Choi T."/>
            <person name="Kim D."/>
            <person name="Ryu S."/>
            <person name="Kim W."/>
        </authorList>
    </citation>
    <scope>NUCLEOTIDE SEQUENCE [LARGE SCALE GENOMIC DNA]</scope>
    <source>
        <tissue evidence="2">Muscle</tissue>
    </source>
</reference>
<feature type="compositionally biased region" description="Polar residues" evidence="1">
    <location>
        <begin position="10"/>
        <end position="28"/>
    </location>
</feature>
<evidence type="ECO:0000313" key="2">
    <source>
        <dbReference type="EMBL" id="MPC99575.1"/>
    </source>
</evidence>
<proteinExistence type="predicted"/>
<dbReference type="EMBL" id="VSRR010118940">
    <property type="protein sequence ID" value="MPC99575.1"/>
    <property type="molecule type" value="Genomic_DNA"/>
</dbReference>